<feature type="region of interest" description="Disordered" evidence="1">
    <location>
        <begin position="1"/>
        <end position="115"/>
    </location>
</feature>
<dbReference type="EMBL" id="DS480432">
    <property type="protein sequence ID" value="EDO16153.1"/>
    <property type="molecule type" value="Genomic_DNA"/>
</dbReference>
<feature type="compositionally biased region" description="Acidic residues" evidence="1">
    <location>
        <begin position="47"/>
        <end position="66"/>
    </location>
</feature>
<dbReference type="PANTHER" id="PTHR11199">
    <property type="entry name" value="STROMAL ANTIGEN"/>
    <property type="match status" value="1"/>
</dbReference>
<dbReference type="InterPro" id="IPR011989">
    <property type="entry name" value="ARM-like"/>
</dbReference>
<feature type="compositionally biased region" description="Low complexity" evidence="1">
    <location>
        <begin position="13"/>
        <end position="25"/>
    </location>
</feature>
<dbReference type="HOGENOM" id="CLU_008263_0_0_1"/>
<dbReference type="KEGG" id="vpo:Kpol_1070p36"/>
<evidence type="ECO:0000313" key="3">
    <source>
        <dbReference type="EMBL" id="EDO16153.1"/>
    </source>
</evidence>
<evidence type="ECO:0000313" key="4">
    <source>
        <dbReference type="Proteomes" id="UP000000267"/>
    </source>
</evidence>
<dbReference type="STRING" id="436907.A7TNN6"/>
<dbReference type="InterPro" id="IPR048610">
    <property type="entry name" value="SCC3_C"/>
</dbReference>
<dbReference type="InterPro" id="IPR016024">
    <property type="entry name" value="ARM-type_fold"/>
</dbReference>
<keyword evidence="4" id="KW-1185">Reference proteome</keyword>
<reference evidence="3 4" key="1">
    <citation type="journal article" date="2007" name="Proc. Natl. Acad. Sci. U.S.A.">
        <title>Independent sorting-out of thousands of duplicated gene pairs in two yeast species descended from a whole-genome duplication.</title>
        <authorList>
            <person name="Scannell D.R."/>
            <person name="Frank A.C."/>
            <person name="Conant G.C."/>
            <person name="Byrne K.P."/>
            <person name="Woolfit M."/>
            <person name="Wolfe K.H."/>
        </authorList>
    </citation>
    <scope>NUCLEOTIDE SEQUENCE [LARGE SCALE GENOMIC DNA]</scope>
    <source>
        <strain evidence="4">ATCC 22028 / DSM 70294 / BCRC 21397 / CBS 2163 / NBRC 10782 / NRRL Y-8283 / UCD 57-17</strain>
    </source>
</reference>
<dbReference type="PROSITE" id="PS51425">
    <property type="entry name" value="SCD"/>
    <property type="match status" value="1"/>
</dbReference>
<dbReference type="GO" id="GO:0005829">
    <property type="term" value="C:cytosol"/>
    <property type="evidence" value="ECO:0007669"/>
    <property type="project" value="EnsemblFungi"/>
</dbReference>
<dbReference type="GO" id="GO:0000785">
    <property type="term" value="C:chromatin"/>
    <property type="evidence" value="ECO:0007669"/>
    <property type="project" value="TreeGrafter"/>
</dbReference>
<feature type="compositionally biased region" description="Acidic residues" evidence="1">
    <location>
        <begin position="1094"/>
        <end position="1107"/>
    </location>
</feature>
<organism evidence="4">
    <name type="scientific">Vanderwaltozyma polyspora (strain ATCC 22028 / DSM 70294 / BCRC 21397 / CBS 2163 / NBRC 10782 / NRRL Y-8283 / UCD 57-17)</name>
    <name type="common">Kluyveromyces polysporus</name>
    <dbReference type="NCBI Taxonomy" id="436907"/>
    <lineage>
        <taxon>Eukaryota</taxon>
        <taxon>Fungi</taxon>
        <taxon>Dikarya</taxon>
        <taxon>Ascomycota</taxon>
        <taxon>Saccharomycotina</taxon>
        <taxon>Saccharomycetes</taxon>
        <taxon>Saccharomycetales</taxon>
        <taxon>Saccharomycetaceae</taxon>
        <taxon>Vanderwaltozyma</taxon>
    </lineage>
</organism>
<dbReference type="GO" id="GO:0005634">
    <property type="term" value="C:nucleus"/>
    <property type="evidence" value="ECO:0007669"/>
    <property type="project" value="EnsemblFungi"/>
</dbReference>
<feature type="region of interest" description="Disordered" evidence="1">
    <location>
        <begin position="1073"/>
        <end position="1107"/>
    </location>
</feature>
<dbReference type="Proteomes" id="UP000000267">
    <property type="component" value="Unassembled WGS sequence"/>
</dbReference>
<evidence type="ECO:0000259" key="2">
    <source>
        <dbReference type="PROSITE" id="PS51425"/>
    </source>
</evidence>
<protein>
    <recommendedName>
        <fullName evidence="2">SCD domain-containing protein</fullName>
    </recommendedName>
</protein>
<dbReference type="GO" id="GO:0007064">
    <property type="term" value="P:mitotic sister chromatid cohesion"/>
    <property type="evidence" value="ECO:0007669"/>
    <property type="project" value="EnsemblFungi"/>
</dbReference>
<feature type="domain" description="SCD" evidence="2">
    <location>
        <begin position="360"/>
        <end position="449"/>
    </location>
</feature>
<dbReference type="eggNOG" id="KOG2011">
    <property type="taxonomic scope" value="Eukaryota"/>
</dbReference>
<dbReference type="OrthoDB" id="498590at2759"/>
<dbReference type="OMA" id="FVHRFKD"/>
<dbReference type="InterPro" id="IPR039662">
    <property type="entry name" value="Cohesin_Scc3/SA"/>
</dbReference>
<dbReference type="InParanoid" id="A7TNN6"/>
<gene>
    <name evidence="3" type="ORF">Kpol_1070p36</name>
</gene>
<dbReference type="GO" id="GO:0003682">
    <property type="term" value="F:chromatin binding"/>
    <property type="evidence" value="ECO:0007669"/>
    <property type="project" value="EnsemblFungi"/>
</dbReference>
<feature type="compositionally biased region" description="Polar residues" evidence="1">
    <location>
        <begin position="34"/>
        <end position="45"/>
    </location>
</feature>
<dbReference type="FunCoup" id="A7TNN6">
    <property type="interactions" value="287"/>
</dbReference>
<dbReference type="SUPFAM" id="SSF48371">
    <property type="entry name" value="ARM repeat"/>
    <property type="match status" value="1"/>
</dbReference>
<sequence>MSEVRRSSRLRSRSSNVTSRNSSPSSDERGRSVSVIQTDDNTAMTDISDEESSSDEENNEVDEDYEEPSRARRSKKRKPKAKKAVGTKRSKSGRSLKATSNDIERPKPVNLGGSKKEQEHYLEVVKDFEATELFSILATAEDISVDELIREWLETYKENRDHFLQEFINLLLCCCGAVARVEEHDVHSNESSNETITEVQILFQKQKMHEFHLLISKNNKRKAKYKNLYDNFIEFMSKIMEIANDMQLLYSESEDDNEITSNPFVIDLLTWLSSLSVCKIRCLRYVSTLSLYLFQDSLTEYVVEIESKYLSKLTKQLTQEQKKKRPSTKTMEKLEASIEELQSNKAVTEGIIDNIVKLSFVHRFKDIDESIRSESILHLSTWIKHYPEYFLKVTFLKYFGWLLSDSSVDVRLQVLKTLPQLISKHNKKSVDNSAVRQFFERFKERIFDMALKDIDLEVRLNAVNVLIEVAPLGYLEDAEILALSSLIFVNRKVKVSSHSKNSRFLATVAKFFARVTIEKCEEFSSSYDVPESIFGLDSNSLIKIAILVGLLSKSLIYHLQNSEALDSTEKLEILFQAAEFLHPYYGSLIEDICKLLTYDSELSYSFLQLENSDEENSVRETLLLPDKSENITIYTAILSGLCHGGSIQGTQQKFRIAESVLPYIENLLTYLPVHQINILEPILSIFNIFTFEDWIHAGYEKKLSTIVDKILRIFSECMLDGDSRDLRYKSFSATLETIKKMNLNELNEICINQISYLKLQFQKFLIERMDPNEYEIDFNETIATLYGRYLNKMVLLGKDYELEVDKQLLQSFMENFLSRVPKFFESCSFDTIKLMNFRFLTLIVTWQLHKWTEIIQNSIDTDATVEVSVDVIQMIASIVERLNTTLITTDNDEYINSEKLAECMLLKLNISTSLMDIVSALKIFDISLPENESSWKESIKENFPYYLHDKVSDILYQIFLYLEAIFSKEIGENIERLAGENVNFNDIENNGVFNNVEAELLLFTIKLKGLIKLKILKGDINERVKLNKDIFGPLFISIVDETIFENNSKKQPHKLQKNIHQPEHRAVLLSSAGDIESDPIEGSPERTSHHVEDIEMIDNDPIEDSDS</sequence>
<dbReference type="Pfam" id="PF08514">
    <property type="entry name" value="STAG"/>
    <property type="match status" value="1"/>
</dbReference>
<feature type="compositionally biased region" description="Basic residues" evidence="1">
    <location>
        <begin position="71"/>
        <end position="94"/>
    </location>
</feature>
<dbReference type="Gene3D" id="1.25.10.10">
    <property type="entry name" value="Leucine-rich Repeat Variant"/>
    <property type="match status" value="1"/>
</dbReference>
<dbReference type="Pfam" id="PF21767">
    <property type="entry name" value="SCC3_C"/>
    <property type="match status" value="1"/>
</dbReference>
<accession>A7TNN6</accession>
<dbReference type="AlphaFoldDB" id="A7TNN6"/>
<proteinExistence type="predicted"/>
<dbReference type="PANTHER" id="PTHR11199:SF0">
    <property type="entry name" value="LD34181P-RELATED"/>
    <property type="match status" value="1"/>
</dbReference>
<evidence type="ECO:0000256" key="1">
    <source>
        <dbReference type="SAM" id="MobiDB-lite"/>
    </source>
</evidence>
<dbReference type="Pfam" id="PF21581">
    <property type="entry name" value="SCD"/>
    <property type="match status" value="1"/>
</dbReference>
<feature type="compositionally biased region" description="Basic and acidic residues" evidence="1">
    <location>
        <begin position="1083"/>
        <end position="1093"/>
    </location>
</feature>
<name>A7TNN6_VANPO</name>
<dbReference type="RefSeq" id="XP_001644011.1">
    <property type="nucleotide sequence ID" value="XM_001643961.1"/>
</dbReference>
<dbReference type="InterPro" id="IPR013721">
    <property type="entry name" value="STAG"/>
</dbReference>
<dbReference type="InterPro" id="IPR020839">
    <property type="entry name" value="SCD"/>
</dbReference>
<dbReference type="GO" id="GO:0030892">
    <property type="term" value="C:mitotic cohesin complex"/>
    <property type="evidence" value="ECO:0007669"/>
    <property type="project" value="EnsemblFungi"/>
</dbReference>
<dbReference type="GeneID" id="5544269"/>
<dbReference type="PhylomeDB" id="A7TNN6"/>